<dbReference type="Proteomes" id="UP000197768">
    <property type="component" value="Unassembled WGS sequence"/>
</dbReference>
<dbReference type="EMBL" id="MTCZ01000146">
    <property type="protein sequence ID" value="OWP83227.1"/>
    <property type="molecule type" value="Genomic_DNA"/>
</dbReference>
<protein>
    <submittedName>
        <fullName evidence="1">Uncharacterized protein</fullName>
    </submittedName>
</protein>
<name>A0A246GGH6_9FLAO</name>
<evidence type="ECO:0000313" key="1">
    <source>
        <dbReference type="EMBL" id="OWP83227.1"/>
    </source>
</evidence>
<dbReference type="RefSeq" id="WP_088394083.1">
    <property type="nucleotide sequence ID" value="NZ_MTCZ01000146.1"/>
</dbReference>
<comment type="caution">
    <text evidence="1">The sequence shown here is derived from an EMBL/GenBank/DDBJ whole genome shotgun (WGS) entry which is preliminary data.</text>
</comment>
<gene>
    <name evidence="1" type="ORF">BWK59_11665</name>
</gene>
<proteinExistence type="predicted"/>
<dbReference type="AlphaFoldDB" id="A0A246GGH6"/>
<evidence type="ECO:0000313" key="2">
    <source>
        <dbReference type="Proteomes" id="UP000197768"/>
    </source>
</evidence>
<accession>A0A246GGH6</accession>
<organism evidence="1 2">
    <name type="scientific">Flavobacterium davisii</name>
    <dbReference type="NCBI Taxonomy" id="2906077"/>
    <lineage>
        <taxon>Bacteria</taxon>
        <taxon>Pseudomonadati</taxon>
        <taxon>Bacteroidota</taxon>
        <taxon>Flavobacteriia</taxon>
        <taxon>Flavobacteriales</taxon>
        <taxon>Flavobacteriaceae</taxon>
        <taxon>Flavobacterium</taxon>
    </lineage>
</organism>
<reference evidence="1 2" key="1">
    <citation type="journal article" date="2017" name="Infect. Genet. Evol.">
        <title>Comparative genome analysis of fish pathogen Flavobacterium columnare reveals extensive sequence diversity within the species.</title>
        <authorList>
            <person name="Kayansamruaj P."/>
            <person name="Dong H.T."/>
            <person name="Hirono I."/>
            <person name="Kondo H."/>
            <person name="Senapin S."/>
            <person name="Rodkhum C."/>
        </authorList>
    </citation>
    <scope>NUCLEOTIDE SEQUENCE [LARGE SCALE GENOMIC DNA]</scope>
    <source>
        <strain evidence="1 2">1215</strain>
    </source>
</reference>
<sequence length="65" mass="7642">MVNDNKSPYKNLNLLLTEAIEKLENNQISEQDFDRIVLFVEEEKKGIEIKKKNIHLNDIIFKILG</sequence>